<dbReference type="PANTHER" id="PTHR11241">
    <property type="entry name" value="DEOXYURIDINE 5'-TRIPHOSPHATE NUCLEOTIDOHYDROLASE"/>
    <property type="match status" value="1"/>
</dbReference>
<dbReference type="GO" id="GO:0006226">
    <property type="term" value="P:dUMP biosynthetic process"/>
    <property type="evidence" value="ECO:0007669"/>
    <property type="project" value="UniProtKB-UniRule"/>
</dbReference>
<evidence type="ECO:0000256" key="2">
    <source>
        <dbReference type="ARBA" id="ARBA00022801"/>
    </source>
</evidence>
<dbReference type="PATRIC" id="fig|1293911.3.peg.395"/>
<dbReference type="RefSeq" id="WP_052472861.1">
    <property type="nucleotide sequence ID" value="NZ_KL503802.1"/>
</dbReference>
<dbReference type="GO" id="GO:0004170">
    <property type="term" value="F:dUTP diphosphatase activity"/>
    <property type="evidence" value="ECO:0007669"/>
    <property type="project" value="UniProtKB-UniRule"/>
</dbReference>
<dbReference type="STRING" id="1293911.H710_00372"/>
<dbReference type="NCBIfam" id="TIGR00576">
    <property type="entry name" value="dut"/>
    <property type="match status" value="1"/>
</dbReference>
<dbReference type="Pfam" id="PF00692">
    <property type="entry name" value="dUTPase"/>
    <property type="match status" value="1"/>
</dbReference>
<name>A0A072R619_BARBA</name>
<dbReference type="UniPathway" id="UPA00610">
    <property type="reaction ID" value="UER00666"/>
</dbReference>
<dbReference type="EC" id="3.6.1.23" evidence="5"/>
<evidence type="ECO:0000256" key="6">
    <source>
        <dbReference type="SAM" id="MobiDB-lite"/>
    </source>
</evidence>
<keyword evidence="5" id="KW-0479">Metal-binding</keyword>
<sequence>MSDHHPHMSLQDAHNSSSPSQKLPLWVQCLEHGQGLALPHYATEGSAGLDLRAALPENESITLFPGQRALIPTGLIFHLSPGFEAQIRPRSGLALKSGITCLNTPGTIDSDYRGEVKVLLINLGQEDFIIERGMRIAQTVIAPVTQVEVRLLDPNSDRTSSQTDLSNQPDTGRGTGGFGSTGQK</sequence>
<dbReference type="GO" id="GO:0000287">
    <property type="term" value="F:magnesium ion binding"/>
    <property type="evidence" value="ECO:0007669"/>
    <property type="project" value="UniProtKB-UniRule"/>
</dbReference>
<evidence type="ECO:0000313" key="9">
    <source>
        <dbReference type="Proteomes" id="UP000031740"/>
    </source>
</evidence>
<reference evidence="8 9" key="1">
    <citation type="submission" date="2013-04" db="EMBL/GenBank/DDBJ databases">
        <title>The Genome Sequence of Bartonella bacilliformis Ver097.</title>
        <authorList>
            <consortium name="The Broad Institute Genomics Platform"/>
            <consortium name="The Broad Institute Genome Sequencing Center for Infectious Disease"/>
            <person name="Feldgarden M."/>
            <person name="Kirby J."/>
            <person name="Birtles R."/>
            <person name="Dasch G."/>
            <person name="Hendrix L."/>
            <person name="Koehler J."/>
            <person name="Walker B."/>
            <person name="Young S.K."/>
            <person name="Zeng Q."/>
            <person name="Gargeya S."/>
            <person name="Fitzgerald M."/>
            <person name="Haas B."/>
            <person name="Abouelleil A."/>
            <person name="Allen A.W."/>
            <person name="Alvarado L."/>
            <person name="Arachchi H.M."/>
            <person name="Berlin A.M."/>
            <person name="Chapman S.B."/>
            <person name="Gainer-Dewar J."/>
            <person name="Goldberg J."/>
            <person name="Griggs A."/>
            <person name="Gujja S."/>
            <person name="Hansen M."/>
            <person name="Howarth C."/>
            <person name="Imamovic A."/>
            <person name="Ireland A."/>
            <person name="Larimer J."/>
            <person name="McCowan C."/>
            <person name="Murphy C."/>
            <person name="Pearson M."/>
            <person name="Poon T.W."/>
            <person name="Priest M."/>
            <person name="Roberts A."/>
            <person name="Saif S."/>
            <person name="Shea T."/>
            <person name="Sisk P."/>
            <person name="Sykes S."/>
            <person name="Wortman J."/>
            <person name="Nusbaum C."/>
            <person name="Birren B."/>
        </authorList>
    </citation>
    <scope>NUCLEOTIDE SEQUENCE [LARGE SCALE GENOMIC DNA]</scope>
    <source>
        <strain evidence="8 9">Ver097</strain>
    </source>
</reference>
<dbReference type="Gene3D" id="2.70.40.10">
    <property type="match status" value="1"/>
</dbReference>
<keyword evidence="3 5" id="KW-0546">Nucleotide metabolism</keyword>
<comment type="function">
    <text evidence="5">This enzyme is involved in nucleotide metabolism: it produces dUMP, the immediate precursor of thymidine nucleotides and it decreases the intracellular concentration of dUTP so that uracil cannot be incorporated into DNA.</text>
</comment>
<dbReference type="HAMAP" id="MF_00116">
    <property type="entry name" value="dUTPase_bact"/>
    <property type="match status" value="1"/>
</dbReference>
<evidence type="ECO:0000256" key="4">
    <source>
        <dbReference type="ARBA" id="ARBA00047686"/>
    </source>
</evidence>
<feature type="domain" description="dUTPase-like" evidence="7">
    <location>
        <begin position="38"/>
        <end position="158"/>
    </location>
</feature>
<evidence type="ECO:0000259" key="7">
    <source>
        <dbReference type="Pfam" id="PF00692"/>
    </source>
</evidence>
<feature type="region of interest" description="Disordered" evidence="6">
    <location>
        <begin position="153"/>
        <end position="184"/>
    </location>
</feature>
<keyword evidence="2 5" id="KW-0378">Hydrolase</keyword>
<dbReference type="InterPro" id="IPR029054">
    <property type="entry name" value="dUTPase-like"/>
</dbReference>
<comment type="similarity">
    <text evidence="1 5">Belongs to the dUTPase family.</text>
</comment>
<proteinExistence type="inferred from homology"/>
<keyword evidence="5" id="KW-0460">Magnesium</keyword>
<comment type="pathway">
    <text evidence="5">Pyrimidine metabolism; dUMP biosynthesis; dUMP from dCTP (dUTP route): step 2/2.</text>
</comment>
<evidence type="ECO:0000313" key="8">
    <source>
        <dbReference type="EMBL" id="KEG21423.1"/>
    </source>
</evidence>
<dbReference type="SUPFAM" id="SSF51283">
    <property type="entry name" value="dUTPase-like"/>
    <property type="match status" value="1"/>
</dbReference>
<dbReference type="InterPro" id="IPR008181">
    <property type="entry name" value="dUTPase"/>
</dbReference>
<dbReference type="NCBIfam" id="NF001862">
    <property type="entry name" value="PRK00601.1"/>
    <property type="match status" value="1"/>
</dbReference>
<protein>
    <recommendedName>
        <fullName evidence="5">Deoxyuridine 5'-triphosphate nucleotidohydrolase</fullName>
        <shortName evidence="5">dUTPase</shortName>
        <ecNumber evidence="5">3.6.1.23</ecNumber>
    </recommendedName>
    <alternativeName>
        <fullName evidence="5">dUTP pyrophosphatase</fullName>
    </alternativeName>
</protein>
<evidence type="ECO:0000256" key="5">
    <source>
        <dbReference type="HAMAP-Rule" id="MF_00116"/>
    </source>
</evidence>
<dbReference type="Proteomes" id="UP000031740">
    <property type="component" value="Unassembled WGS sequence"/>
</dbReference>
<dbReference type="InterPro" id="IPR036157">
    <property type="entry name" value="dUTPase-like_sf"/>
</dbReference>
<comment type="cofactor">
    <cofactor evidence="5">
        <name>Mg(2+)</name>
        <dbReference type="ChEBI" id="CHEBI:18420"/>
    </cofactor>
</comment>
<comment type="caution">
    <text evidence="8">The sequence shown here is derived from an EMBL/GenBank/DDBJ whole genome shotgun (WGS) entry which is preliminary data.</text>
</comment>
<feature type="binding site" evidence="5">
    <location>
        <begin position="90"/>
        <end position="92"/>
    </location>
    <ligand>
        <name>substrate</name>
    </ligand>
</feature>
<evidence type="ECO:0000256" key="1">
    <source>
        <dbReference type="ARBA" id="ARBA00006581"/>
    </source>
</evidence>
<dbReference type="HOGENOM" id="CLU_068508_1_0_5"/>
<dbReference type="EMBL" id="ASIV01000001">
    <property type="protein sequence ID" value="KEG21423.1"/>
    <property type="molecule type" value="Genomic_DNA"/>
</dbReference>
<dbReference type="GO" id="GO:0046081">
    <property type="term" value="P:dUTP catabolic process"/>
    <property type="evidence" value="ECO:0007669"/>
    <property type="project" value="InterPro"/>
</dbReference>
<comment type="caution">
    <text evidence="5">Lacks conserved residue(s) required for the propagation of feature annotation.</text>
</comment>
<dbReference type="CDD" id="cd07557">
    <property type="entry name" value="trimeric_dUTPase"/>
    <property type="match status" value="1"/>
</dbReference>
<evidence type="ECO:0000256" key="3">
    <source>
        <dbReference type="ARBA" id="ARBA00023080"/>
    </source>
</evidence>
<feature type="binding site" evidence="5">
    <location>
        <begin position="107"/>
        <end position="109"/>
    </location>
    <ligand>
        <name>substrate</name>
    </ligand>
</feature>
<accession>A0A072R619</accession>
<feature type="compositionally biased region" description="Gly residues" evidence="6">
    <location>
        <begin position="173"/>
        <end position="184"/>
    </location>
</feature>
<feature type="compositionally biased region" description="Polar residues" evidence="6">
    <location>
        <begin position="157"/>
        <end position="170"/>
    </location>
</feature>
<feature type="binding site" evidence="5">
    <location>
        <position position="103"/>
    </location>
    <ligand>
        <name>substrate</name>
    </ligand>
</feature>
<gene>
    <name evidence="5" type="primary">dut</name>
    <name evidence="8" type="ORF">H710_00372</name>
</gene>
<dbReference type="AlphaFoldDB" id="A0A072R619"/>
<organism evidence="8 9">
    <name type="scientific">Bartonella bacilliformis Ver097</name>
    <dbReference type="NCBI Taxonomy" id="1293911"/>
    <lineage>
        <taxon>Bacteria</taxon>
        <taxon>Pseudomonadati</taxon>
        <taxon>Pseudomonadota</taxon>
        <taxon>Alphaproteobacteria</taxon>
        <taxon>Hyphomicrobiales</taxon>
        <taxon>Bartonellaceae</taxon>
        <taxon>Bartonella</taxon>
    </lineage>
</organism>
<comment type="catalytic activity">
    <reaction evidence="4 5">
        <text>dUTP + H2O = dUMP + diphosphate + H(+)</text>
        <dbReference type="Rhea" id="RHEA:10248"/>
        <dbReference type="ChEBI" id="CHEBI:15377"/>
        <dbReference type="ChEBI" id="CHEBI:15378"/>
        <dbReference type="ChEBI" id="CHEBI:33019"/>
        <dbReference type="ChEBI" id="CHEBI:61555"/>
        <dbReference type="ChEBI" id="CHEBI:246422"/>
        <dbReference type="EC" id="3.6.1.23"/>
    </reaction>
</comment>
<dbReference type="PANTHER" id="PTHR11241:SF0">
    <property type="entry name" value="DEOXYURIDINE 5'-TRIPHOSPHATE NUCLEOTIDOHYDROLASE"/>
    <property type="match status" value="1"/>
</dbReference>
<dbReference type="InterPro" id="IPR033704">
    <property type="entry name" value="dUTPase_trimeric"/>
</dbReference>